<dbReference type="GeneID" id="6017162"/>
<sequence length="370" mass="40974">MPLTDIEREVLGAAWSKSVFTNVAVTLPTAGIHIFMSLYVLSIHIESPRDVRKRRRPYILISFILATLVTLIAALEAYQIYDALATAQKLGVVEFGDLWPGGLRHPGLERWQAVLRGVCLLVGVVVGDALLLYRCYVVYYDRRWLCVFPALTYLASIVFGILTTQSTLRPQSNSPNLINAYRAAWLFTTVGVNVLVTSFVSFRLVRLERRIRAEFSPGGFSIRTSIYSAASNLLIEAAVPAALFGVILAVIYILILVEPHPTARNAHLGTLVVLAASQEAATALYRGFMFLSPQMIVFRVMTGRSWARLEDTLVTVLSATTTGSEVTFNFNARRKASDEVDRFDSREGPAPIERGESDGRSVTDRGNRDV</sequence>
<evidence type="ECO:0000313" key="3">
    <source>
        <dbReference type="EMBL" id="EAU81315.2"/>
    </source>
</evidence>
<reference evidence="3 4" key="1">
    <citation type="journal article" date="2010" name="Proc. Natl. Acad. Sci. U.S.A.">
        <title>Insights into evolution of multicellular fungi from the assembled chromosomes of the mushroom Coprinopsis cinerea (Coprinus cinereus).</title>
        <authorList>
            <person name="Stajich J.E."/>
            <person name="Wilke S.K."/>
            <person name="Ahren D."/>
            <person name="Au C.H."/>
            <person name="Birren B.W."/>
            <person name="Borodovsky M."/>
            <person name="Burns C."/>
            <person name="Canback B."/>
            <person name="Casselton L.A."/>
            <person name="Cheng C.K."/>
            <person name="Deng J."/>
            <person name="Dietrich F.S."/>
            <person name="Fargo D.C."/>
            <person name="Farman M.L."/>
            <person name="Gathman A.C."/>
            <person name="Goldberg J."/>
            <person name="Guigo R."/>
            <person name="Hoegger P.J."/>
            <person name="Hooker J.B."/>
            <person name="Huggins A."/>
            <person name="James T.Y."/>
            <person name="Kamada T."/>
            <person name="Kilaru S."/>
            <person name="Kodira C."/>
            <person name="Kues U."/>
            <person name="Kupfer D."/>
            <person name="Kwan H.S."/>
            <person name="Lomsadze A."/>
            <person name="Li W."/>
            <person name="Lilly W.W."/>
            <person name="Ma L.J."/>
            <person name="Mackey A.J."/>
            <person name="Manning G."/>
            <person name="Martin F."/>
            <person name="Muraguchi H."/>
            <person name="Natvig D.O."/>
            <person name="Palmerini H."/>
            <person name="Ramesh M.A."/>
            <person name="Rehmeyer C.J."/>
            <person name="Roe B.A."/>
            <person name="Shenoy N."/>
            <person name="Stanke M."/>
            <person name="Ter-Hovhannisyan V."/>
            <person name="Tunlid A."/>
            <person name="Velagapudi R."/>
            <person name="Vision T.J."/>
            <person name="Zeng Q."/>
            <person name="Zolan M.E."/>
            <person name="Pukkila P.J."/>
        </authorList>
    </citation>
    <scope>NUCLEOTIDE SEQUENCE [LARGE SCALE GENOMIC DNA]</scope>
    <source>
        <strain evidence="4">Okayama-7 / 130 / ATCC MYA-4618 / FGSC 9003</strain>
    </source>
</reference>
<name>A8PD28_COPC7</name>
<dbReference type="AlphaFoldDB" id="A8PD28"/>
<dbReference type="HOGENOM" id="CLU_044614_4_0_1"/>
<organism evidence="3 4">
    <name type="scientific">Coprinopsis cinerea (strain Okayama-7 / 130 / ATCC MYA-4618 / FGSC 9003)</name>
    <name type="common">Inky cap fungus</name>
    <name type="synonym">Hormographiella aspergillata</name>
    <dbReference type="NCBI Taxonomy" id="240176"/>
    <lineage>
        <taxon>Eukaryota</taxon>
        <taxon>Fungi</taxon>
        <taxon>Dikarya</taxon>
        <taxon>Basidiomycota</taxon>
        <taxon>Agaricomycotina</taxon>
        <taxon>Agaricomycetes</taxon>
        <taxon>Agaricomycetidae</taxon>
        <taxon>Agaricales</taxon>
        <taxon>Agaricineae</taxon>
        <taxon>Psathyrellaceae</taxon>
        <taxon>Coprinopsis</taxon>
    </lineage>
</organism>
<dbReference type="EMBL" id="AACS02000006">
    <property type="protein sequence ID" value="EAU81315.2"/>
    <property type="molecule type" value="Genomic_DNA"/>
</dbReference>
<feature type="transmembrane region" description="Helical" evidence="2">
    <location>
        <begin position="233"/>
        <end position="255"/>
    </location>
</feature>
<evidence type="ECO:0000256" key="2">
    <source>
        <dbReference type="SAM" id="Phobius"/>
    </source>
</evidence>
<feature type="region of interest" description="Disordered" evidence="1">
    <location>
        <begin position="336"/>
        <end position="370"/>
    </location>
</feature>
<dbReference type="KEGG" id="cci:CC1G_07245"/>
<evidence type="ECO:0008006" key="5">
    <source>
        <dbReference type="Google" id="ProtNLM"/>
    </source>
</evidence>
<protein>
    <recommendedName>
        <fullName evidence="5">Integral membrane protein</fullName>
    </recommendedName>
</protein>
<feature type="transmembrane region" description="Helical" evidence="2">
    <location>
        <begin position="57"/>
        <end position="81"/>
    </location>
</feature>
<gene>
    <name evidence="3" type="ORF">CC1G_07245</name>
</gene>
<dbReference type="InParanoid" id="A8PD28"/>
<proteinExistence type="predicted"/>
<evidence type="ECO:0000256" key="1">
    <source>
        <dbReference type="SAM" id="MobiDB-lite"/>
    </source>
</evidence>
<accession>A8PD28</accession>
<dbReference type="VEuPathDB" id="FungiDB:CC1G_07245"/>
<feature type="transmembrane region" description="Helical" evidence="2">
    <location>
        <begin position="183"/>
        <end position="205"/>
    </location>
</feature>
<comment type="caution">
    <text evidence="3">The sequence shown here is derived from an EMBL/GenBank/DDBJ whole genome shotgun (WGS) entry which is preliminary data.</text>
</comment>
<feature type="transmembrane region" description="Helical" evidence="2">
    <location>
        <begin position="145"/>
        <end position="163"/>
    </location>
</feature>
<dbReference type="RefSeq" id="XP_001840515.2">
    <property type="nucleotide sequence ID" value="XM_001840463.2"/>
</dbReference>
<feature type="transmembrane region" description="Helical" evidence="2">
    <location>
        <begin position="267"/>
        <end position="285"/>
    </location>
</feature>
<keyword evidence="2" id="KW-1133">Transmembrane helix</keyword>
<feature type="transmembrane region" description="Helical" evidence="2">
    <location>
        <begin position="113"/>
        <end position="133"/>
    </location>
</feature>
<keyword evidence="2" id="KW-0812">Transmembrane</keyword>
<evidence type="ECO:0000313" key="4">
    <source>
        <dbReference type="Proteomes" id="UP000001861"/>
    </source>
</evidence>
<keyword evidence="2" id="KW-0472">Membrane</keyword>
<dbReference type="OrthoDB" id="2751465at2759"/>
<keyword evidence="4" id="KW-1185">Reference proteome</keyword>
<feature type="transmembrane region" description="Helical" evidence="2">
    <location>
        <begin position="20"/>
        <end position="45"/>
    </location>
</feature>
<dbReference type="Proteomes" id="UP000001861">
    <property type="component" value="Unassembled WGS sequence"/>
</dbReference>